<gene>
    <name evidence="2" type="ORF">GGQ64_003056</name>
</gene>
<accession>A0A7W6D875</accession>
<evidence type="ECO:0000313" key="3">
    <source>
        <dbReference type="Proteomes" id="UP000574761"/>
    </source>
</evidence>
<feature type="transmembrane region" description="Helical" evidence="1">
    <location>
        <begin position="6"/>
        <end position="27"/>
    </location>
</feature>
<evidence type="ECO:0000256" key="1">
    <source>
        <dbReference type="SAM" id="Phobius"/>
    </source>
</evidence>
<keyword evidence="1" id="KW-0472">Membrane</keyword>
<comment type="caution">
    <text evidence="2">The sequence shown here is derived from an EMBL/GenBank/DDBJ whole genome shotgun (WGS) entry which is preliminary data.</text>
</comment>
<keyword evidence="1" id="KW-1133">Transmembrane helix</keyword>
<keyword evidence="3" id="KW-1185">Reference proteome</keyword>
<proteinExistence type="predicted"/>
<reference evidence="2 3" key="1">
    <citation type="submission" date="2020-08" db="EMBL/GenBank/DDBJ databases">
        <title>Genomic Encyclopedia of Type Strains, Phase IV (KMG-IV): sequencing the most valuable type-strain genomes for metagenomic binning, comparative biology and taxonomic classification.</title>
        <authorList>
            <person name="Goeker M."/>
        </authorList>
    </citation>
    <scope>NUCLEOTIDE SEQUENCE [LARGE SCALE GENOMIC DNA]</scope>
    <source>
        <strain evidence="2 3">DSM 100211</strain>
    </source>
</reference>
<sequence>MSDRAIGYLIAAEFSALVWIALAVALVSR</sequence>
<evidence type="ECO:0000313" key="2">
    <source>
        <dbReference type="EMBL" id="MBB3977842.1"/>
    </source>
</evidence>
<dbReference type="Proteomes" id="UP000574761">
    <property type="component" value="Unassembled WGS sequence"/>
</dbReference>
<dbReference type="AlphaFoldDB" id="A0A7W6D875"/>
<dbReference type="EMBL" id="JACIEE010000006">
    <property type="protein sequence ID" value="MBB3977842.1"/>
    <property type="molecule type" value="Genomic_DNA"/>
</dbReference>
<organism evidence="2 3">
    <name type="scientific">Mycoplana azooxidifex</name>
    <dbReference type="NCBI Taxonomy" id="1636188"/>
    <lineage>
        <taxon>Bacteria</taxon>
        <taxon>Pseudomonadati</taxon>
        <taxon>Pseudomonadota</taxon>
        <taxon>Alphaproteobacteria</taxon>
        <taxon>Hyphomicrobiales</taxon>
        <taxon>Rhizobiaceae</taxon>
        <taxon>Mycoplana</taxon>
    </lineage>
</organism>
<name>A0A7W6D875_9HYPH</name>
<keyword evidence="1" id="KW-0812">Transmembrane</keyword>
<protein>
    <submittedName>
        <fullName evidence="2">Uncharacterized protein</fullName>
    </submittedName>
</protein>